<proteinExistence type="predicted"/>
<organism evidence="1 2">
    <name type="scientific">Jatropha curcas</name>
    <name type="common">Barbados nut</name>
    <dbReference type="NCBI Taxonomy" id="180498"/>
    <lineage>
        <taxon>Eukaryota</taxon>
        <taxon>Viridiplantae</taxon>
        <taxon>Streptophyta</taxon>
        <taxon>Embryophyta</taxon>
        <taxon>Tracheophyta</taxon>
        <taxon>Spermatophyta</taxon>
        <taxon>Magnoliopsida</taxon>
        <taxon>eudicotyledons</taxon>
        <taxon>Gunneridae</taxon>
        <taxon>Pentapetalae</taxon>
        <taxon>rosids</taxon>
        <taxon>fabids</taxon>
        <taxon>Malpighiales</taxon>
        <taxon>Euphorbiaceae</taxon>
        <taxon>Crotonoideae</taxon>
        <taxon>Jatropheae</taxon>
        <taxon>Jatropha</taxon>
    </lineage>
</organism>
<name>A0A067L5S8_JATCU</name>
<evidence type="ECO:0000313" key="1">
    <source>
        <dbReference type="EMBL" id="KDP39464.1"/>
    </source>
</evidence>
<dbReference type="AlphaFoldDB" id="A0A067L5S8"/>
<dbReference type="Proteomes" id="UP000027138">
    <property type="component" value="Unassembled WGS sequence"/>
</dbReference>
<protein>
    <submittedName>
        <fullName evidence="1">Uncharacterized protein</fullName>
    </submittedName>
</protein>
<keyword evidence="2" id="KW-1185">Reference proteome</keyword>
<dbReference type="EMBL" id="KK914350">
    <property type="protein sequence ID" value="KDP39464.1"/>
    <property type="molecule type" value="Genomic_DNA"/>
</dbReference>
<gene>
    <name evidence="1" type="ORF">JCGZ_05145</name>
</gene>
<sequence length="169" mass="18809">MKWVIAGFVRTIYDTISHVWGDRQSRVHMMKYDIDDMENHRVASYWYEKAKRAGQVRLRQGSAPWCTVTRARAIYEDNLSGRGGLVTLLTNLHLTFSLLRDGGPSSLALQAVLDMGLGLDSISEVNEDSPSEDGLGGSDMFNLKLQLLLGPFGFLQTIIFEDNNEGALG</sequence>
<accession>A0A067L5S8</accession>
<evidence type="ECO:0000313" key="2">
    <source>
        <dbReference type="Proteomes" id="UP000027138"/>
    </source>
</evidence>
<reference evidence="1 2" key="1">
    <citation type="journal article" date="2014" name="PLoS ONE">
        <title>Global Analysis of Gene Expression Profiles in Physic Nut (Jatropha curcas L.) Seedlings Exposed to Salt Stress.</title>
        <authorList>
            <person name="Zhang L."/>
            <person name="Zhang C."/>
            <person name="Wu P."/>
            <person name="Chen Y."/>
            <person name="Li M."/>
            <person name="Jiang H."/>
            <person name="Wu G."/>
        </authorList>
    </citation>
    <scope>NUCLEOTIDE SEQUENCE [LARGE SCALE GENOMIC DNA]</scope>
    <source>
        <strain evidence="2">cv. GZQX0401</strain>
        <tissue evidence="1">Young leaves</tissue>
    </source>
</reference>